<feature type="binding site" evidence="9">
    <location>
        <position position="312"/>
    </location>
    <ligand>
        <name>substrate</name>
    </ligand>
</feature>
<dbReference type="Proteomes" id="UP000239210">
    <property type="component" value="Unassembled WGS sequence"/>
</dbReference>
<evidence type="ECO:0000256" key="10">
    <source>
        <dbReference type="PROSITE-ProRule" id="PRU10056"/>
    </source>
</evidence>
<dbReference type="EC" id="3.2.1.-" evidence="11"/>
<dbReference type="GO" id="GO:0030245">
    <property type="term" value="P:cellulose catabolic process"/>
    <property type="evidence" value="ECO:0007669"/>
    <property type="project" value="UniProtKB-KW"/>
</dbReference>
<protein>
    <recommendedName>
        <fullName evidence="11">Glucanase</fullName>
        <ecNumber evidence="11">3.2.1.-</ecNumber>
    </recommendedName>
</protein>
<dbReference type="PANTHER" id="PTHR34876">
    <property type="match status" value="1"/>
</dbReference>
<feature type="binding site" evidence="9">
    <location>
        <position position="231"/>
    </location>
    <ligand>
        <name>substrate</name>
    </ligand>
</feature>
<organism evidence="13 14">
    <name type="scientific">Geodermatophilus tzadiensis</name>
    <dbReference type="NCBI Taxonomy" id="1137988"/>
    <lineage>
        <taxon>Bacteria</taxon>
        <taxon>Bacillati</taxon>
        <taxon>Actinomycetota</taxon>
        <taxon>Actinomycetes</taxon>
        <taxon>Geodermatophilales</taxon>
        <taxon>Geodermatophilaceae</taxon>
        <taxon>Geodermatophilus</taxon>
    </lineage>
</organism>
<dbReference type="SUPFAM" id="SSF51989">
    <property type="entry name" value="Glycosyl hydrolases family 6, cellulases"/>
    <property type="match status" value="1"/>
</dbReference>
<feature type="compositionally biased region" description="Polar residues" evidence="12">
    <location>
        <begin position="58"/>
        <end position="67"/>
    </location>
</feature>
<feature type="active site" evidence="10">
    <location>
        <position position="148"/>
    </location>
</feature>
<keyword evidence="4" id="KW-1015">Disulfide bond</keyword>
<feature type="signal peptide" evidence="11">
    <location>
        <begin position="1"/>
        <end position="27"/>
    </location>
</feature>
<dbReference type="Pfam" id="PF01341">
    <property type="entry name" value="Glyco_hydro_6"/>
    <property type="match status" value="1"/>
</dbReference>
<evidence type="ECO:0000256" key="2">
    <source>
        <dbReference type="ARBA" id="ARBA00022801"/>
    </source>
</evidence>
<dbReference type="AlphaFoldDB" id="A0A2T0TZL6"/>
<evidence type="ECO:0000256" key="11">
    <source>
        <dbReference type="RuleBase" id="RU361186"/>
    </source>
</evidence>
<feature type="active site" description="Proton donor" evidence="8">
    <location>
        <position position="186"/>
    </location>
</feature>
<evidence type="ECO:0000256" key="5">
    <source>
        <dbReference type="ARBA" id="ARBA00023277"/>
    </source>
</evidence>
<evidence type="ECO:0000256" key="12">
    <source>
        <dbReference type="SAM" id="MobiDB-lite"/>
    </source>
</evidence>
<feature type="active site" description="Proton acceptor" evidence="8">
    <location>
        <position position="346"/>
    </location>
</feature>
<dbReference type="PROSITE" id="PS00655">
    <property type="entry name" value="GLYCOSYL_HYDROL_F6_1"/>
    <property type="match status" value="1"/>
</dbReference>
<comment type="similarity">
    <text evidence="11">Belongs to the glycosyl hydrolase family 6.</text>
</comment>
<keyword evidence="7 11" id="KW-0624">Polysaccharide degradation</keyword>
<evidence type="ECO:0000256" key="4">
    <source>
        <dbReference type="ARBA" id="ARBA00023157"/>
    </source>
</evidence>
<dbReference type="InterPro" id="IPR001524">
    <property type="entry name" value="Glyco_hydro_6_CS"/>
</dbReference>
<evidence type="ECO:0000256" key="3">
    <source>
        <dbReference type="ARBA" id="ARBA00023001"/>
    </source>
</evidence>
<keyword evidence="2 11" id="KW-0378">Hydrolase</keyword>
<dbReference type="PIRSF" id="PIRSF001100">
    <property type="entry name" value="Beta_cellobiohydrolase"/>
    <property type="match status" value="1"/>
</dbReference>
<comment type="caution">
    <text evidence="13">The sequence shown here is derived from an EMBL/GenBank/DDBJ whole genome shotgun (WGS) entry which is preliminary data.</text>
</comment>
<accession>A0A2T0TZL6</accession>
<dbReference type="InterPro" id="IPR036434">
    <property type="entry name" value="Beta_cellobiohydrolase_sf"/>
</dbReference>
<feature type="region of interest" description="Disordered" evidence="12">
    <location>
        <begin position="295"/>
        <end position="328"/>
    </location>
</feature>
<feature type="region of interest" description="Disordered" evidence="12">
    <location>
        <begin position="28"/>
        <end position="68"/>
    </location>
</feature>
<reference evidence="13 14" key="1">
    <citation type="submission" date="2018-03" db="EMBL/GenBank/DDBJ databases">
        <title>Genomic Encyclopedia of Archaeal and Bacterial Type Strains, Phase II (KMG-II): from individual species to whole genera.</title>
        <authorList>
            <person name="Goeker M."/>
        </authorList>
    </citation>
    <scope>NUCLEOTIDE SEQUENCE [LARGE SCALE GENOMIC DNA]</scope>
    <source>
        <strain evidence="13 14">DSM 45416</strain>
    </source>
</reference>
<evidence type="ECO:0000256" key="1">
    <source>
        <dbReference type="ARBA" id="ARBA00022729"/>
    </source>
</evidence>
<dbReference type="RefSeq" id="WP_106275628.1">
    <property type="nucleotide sequence ID" value="NZ_PVTG01000002.1"/>
</dbReference>
<keyword evidence="5 11" id="KW-0119">Carbohydrate metabolism</keyword>
<evidence type="ECO:0000313" key="14">
    <source>
        <dbReference type="Proteomes" id="UP000239210"/>
    </source>
</evidence>
<dbReference type="InterPro" id="IPR016288">
    <property type="entry name" value="Beta_cellobiohydrolase"/>
</dbReference>
<sequence length="369" mass="37822">MTAPTHRRRWVRGAVLSAVVAATVACGGGGTPTPATSEESPAGNADASPEPSTERSTEPSAEPSTGSRLAGQELWLNPEGHGPLAVEQARAEGRTDDAEALAPLTEQPTATWIASPEDPFPVVEQLSLAAAEDGELPVLVAYNVPGRDCGSYSAGGATDIDAYLSWIGSFAAALGDRPAVVVLEPDAVPQAIVGCAGVDPEERFRMLAEAVAILDRQPGTRTYVDAGNASWVTDLPALADALRRSGVDAADGFALNVANYETTEASTEYGAALSEALEAGAPEDAPVAHFVVDTSRNGAGPPQDASNSEGRWCNPPGRTLGEAPTTSPEAPRLDALLWIKQPGDSDGTCGGGPPAGQWWPEAAAELVAG</sequence>
<dbReference type="PRINTS" id="PR00733">
    <property type="entry name" value="GLHYDRLASE6"/>
</dbReference>
<proteinExistence type="inferred from homology"/>
<name>A0A2T0TZL6_9ACTN</name>
<dbReference type="PROSITE" id="PS51257">
    <property type="entry name" value="PROKAR_LIPOPROTEIN"/>
    <property type="match status" value="1"/>
</dbReference>
<keyword evidence="1 11" id="KW-0732">Signal</keyword>
<dbReference type="Gene3D" id="3.20.20.40">
    <property type="entry name" value="1, 4-beta cellobiohydrolase"/>
    <property type="match status" value="1"/>
</dbReference>
<evidence type="ECO:0000313" key="13">
    <source>
        <dbReference type="EMBL" id="PRY51099.1"/>
    </source>
</evidence>
<dbReference type="GO" id="GO:0004553">
    <property type="term" value="F:hydrolase activity, hydrolyzing O-glycosyl compounds"/>
    <property type="evidence" value="ECO:0007669"/>
    <property type="project" value="InterPro"/>
</dbReference>
<keyword evidence="3 11" id="KW-0136">Cellulose degradation</keyword>
<keyword evidence="6 11" id="KW-0326">Glycosidase</keyword>
<feature type="binding site" evidence="9">
    <location>
        <position position="112"/>
    </location>
    <ligand>
        <name>substrate</name>
    </ligand>
</feature>
<feature type="binding site" evidence="9">
    <location>
        <position position="259"/>
    </location>
    <ligand>
        <name>substrate</name>
    </ligand>
</feature>
<dbReference type="EMBL" id="PVTG01000002">
    <property type="protein sequence ID" value="PRY51099.1"/>
    <property type="molecule type" value="Genomic_DNA"/>
</dbReference>
<dbReference type="OrthoDB" id="309899at2"/>
<feature type="chain" id="PRO_5039763647" description="Glucanase" evidence="11">
    <location>
        <begin position="28"/>
        <end position="369"/>
    </location>
</feature>
<gene>
    <name evidence="13" type="ORF">LY71_102162</name>
</gene>
<keyword evidence="14" id="KW-1185">Reference proteome</keyword>
<evidence type="ECO:0000256" key="6">
    <source>
        <dbReference type="ARBA" id="ARBA00023295"/>
    </source>
</evidence>
<evidence type="ECO:0000256" key="8">
    <source>
        <dbReference type="PIRSR" id="PIRSR001100-1"/>
    </source>
</evidence>
<dbReference type="PANTHER" id="PTHR34876:SF4">
    <property type="entry name" value="1,4-BETA-D-GLUCAN CELLOBIOHYDROLASE C-RELATED"/>
    <property type="match status" value="1"/>
</dbReference>
<evidence type="ECO:0000256" key="7">
    <source>
        <dbReference type="ARBA" id="ARBA00023326"/>
    </source>
</evidence>
<evidence type="ECO:0000256" key="9">
    <source>
        <dbReference type="PIRSR" id="PIRSR001100-2"/>
    </source>
</evidence>
<feature type="binding site" evidence="9">
    <location>
        <position position="340"/>
    </location>
    <ligand>
        <name>substrate</name>
    </ligand>
</feature>